<proteinExistence type="inferred from homology"/>
<reference evidence="6" key="1">
    <citation type="journal article" date="2019" name="Int. J. Syst. Evol. Microbiol.">
        <title>The Global Catalogue of Microorganisms (GCM) 10K type strain sequencing project: providing services to taxonomists for standard genome sequencing and annotation.</title>
        <authorList>
            <consortium name="The Broad Institute Genomics Platform"/>
            <consortium name="The Broad Institute Genome Sequencing Center for Infectious Disease"/>
            <person name="Wu L."/>
            <person name="Ma J."/>
        </authorList>
    </citation>
    <scope>NUCLEOTIDE SEQUENCE [LARGE SCALE GENOMIC DNA]</scope>
    <source>
        <strain evidence="6">JCM 17137</strain>
    </source>
</reference>
<dbReference type="Pfam" id="PF13193">
    <property type="entry name" value="AMP-binding_C"/>
    <property type="match status" value="1"/>
</dbReference>
<feature type="domain" description="AMP-binding enzyme C-terminal" evidence="4">
    <location>
        <begin position="367"/>
        <end position="433"/>
    </location>
</feature>
<dbReference type="CDD" id="cd04433">
    <property type="entry name" value="AFD_class_I"/>
    <property type="match status" value="1"/>
</dbReference>
<dbReference type="InterPro" id="IPR045851">
    <property type="entry name" value="AMP-bd_C_sf"/>
</dbReference>
<gene>
    <name evidence="5" type="ORF">GCM10022402_48310</name>
</gene>
<evidence type="ECO:0000259" key="4">
    <source>
        <dbReference type="Pfam" id="PF13193"/>
    </source>
</evidence>
<keyword evidence="2 5" id="KW-0436">Ligase</keyword>
<evidence type="ECO:0000256" key="1">
    <source>
        <dbReference type="ARBA" id="ARBA00006432"/>
    </source>
</evidence>
<dbReference type="InterPro" id="IPR025110">
    <property type="entry name" value="AMP-bd_C"/>
</dbReference>
<dbReference type="GO" id="GO:0016874">
    <property type="term" value="F:ligase activity"/>
    <property type="evidence" value="ECO:0007669"/>
    <property type="project" value="UniProtKB-KW"/>
</dbReference>
<dbReference type="PANTHER" id="PTHR43201">
    <property type="entry name" value="ACYL-COA SYNTHETASE"/>
    <property type="match status" value="1"/>
</dbReference>
<protein>
    <submittedName>
        <fullName evidence="5">Fatty acid--CoA ligase family protein</fullName>
    </submittedName>
</protein>
<feature type="domain" description="AMP-dependent synthetase/ligase" evidence="3">
    <location>
        <begin position="9"/>
        <end position="320"/>
    </location>
</feature>
<dbReference type="Proteomes" id="UP001500908">
    <property type="component" value="Unassembled WGS sequence"/>
</dbReference>
<dbReference type="Pfam" id="PF00501">
    <property type="entry name" value="AMP-binding"/>
    <property type="match status" value="1"/>
</dbReference>
<dbReference type="RefSeq" id="WP_344977058.1">
    <property type="nucleotide sequence ID" value="NZ_BAABDD010000046.1"/>
</dbReference>
<organism evidence="5 6">
    <name type="scientific">Salinactinospora qingdaonensis</name>
    <dbReference type="NCBI Taxonomy" id="702744"/>
    <lineage>
        <taxon>Bacteria</taxon>
        <taxon>Bacillati</taxon>
        <taxon>Actinomycetota</taxon>
        <taxon>Actinomycetes</taxon>
        <taxon>Streptosporangiales</taxon>
        <taxon>Nocardiopsidaceae</taxon>
        <taxon>Salinactinospora</taxon>
    </lineage>
</organism>
<evidence type="ECO:0000313" key="6">
    <source>
        <dbReference type="Proteomes" id="UP001500908"/>
    </source>
</evidence>
<comment type="similarity">
    <text evidence="1">Belongs to the ATP-dependent AMP-binding enzyme family.</text>
</comment>
<dbReference type="Gene3D" id="3.30.300.30">
    <property type="match status" value="1"/>
</dbReference>
<name>A0ABP7GGT8_9ACTN</name>
<keyword evidence="6" id="KW-1185">Reference proteome</keyword>
<dbReference type="SUPFAM" id="SSF56801">
    <property type="entry name" value="Acetyl-CoA synthetase-like"/>
    <property type="match status" value="1"/>
</dbReference>
<sequence>MGHWFLRRLALFGESEAIVAEGEPYSYRRLLEMVDEWRDYLGNHQVGPGEVVALESHFSPQACAGLLALVERGAIVVPLTSLPAAKREEFHEIAQIQVVITLEGMQGRRDFRRTARKAQHELYERLRSDNRPGLVLFSSGSSGRSKASVLDFEQALGRYGEPKRERARRTLSFLNIDHIGGINTLLHTLNHGGAIITTSERSPESVFAAIAKHEVNVLPTTPTFLNMVLISGCCERYDTRSLHLITYGTEPMPFQTLQRLKATLPHVRFKQTYGLSELGILPTKSQSDDTLWVKIGGSGFDYKIVEGILWIRSEMAMLGYLNAPAPFDEHGFFNTQDAVEQDGDYIRILGRDSEIINVAGEKVYPSEVEGVLLSAPNVADATVSGQSSPVTGMVVKATVRPVEDEDDQAMAQRLGRYCAQRLEAFKVPVVIEVSRAQQHSERFKKIRSTA</sequence>
<comment type="caution">
    <text evidence="5">The sequence shown here is derived from an EMBL/GenBank/DDBJ whole genome shotgun (WGS) entry which is preliminary data.</text>
</comment>
<evidence type="ECO:0000259" key="3">
    <source>
        <dbReference type="Pfam" id="PF00501"/>
    </source>
</evidence>
<evidence type="ECO:0000256" key="2">
    <source>
        <dbReference type="ARBA" id="ARBA00022598"/>
    </source>
</evidence>
<dbReference type="InterPro" id="IPR042099">
    <property type="entry name" value="ANL_N_sf"/>
</dbReference>
<dbReference type="Gene3D" id="3.40.50.12780">
    <property type="entry name" value="N-terminal domain of ligase-like"/>
    <property type="match status" value="1"/>
</dbReference>
<dbReference type="PANTHER" id="PTHR43201:SF5">
    <property type="entry name" value="MEDIUM-CHAIN ACYL-COA LIGASE ACSF2, MITOCHONDRIAL"/>
    <property type="match status" value="1"/>
</dbReference>
<dbReference type="InterPro" id="IPR000873">
    <property type="entry name" value="AMP-dep_synth/lig_dom"/>
</dbReference>
<accession>A0ABP7GGT8</accession>
<dbReference type="EMBL" id="BAABDD010000046">
    <property type="protein sequence ID" value="GAA3765353.1"/>
    <property type="molecule type" value="Genomic_DNA"/>
</dbReference>
<evidence type="ECO:0000313" key="5">
    <source>
        <dbReference type="EMBL" id="GAA3765353.1"/>
    </source>
</evidence>